<protein>
    <submittedName>
        <fullName evidence="2">Uncharacterized protein</fullName>
    </submittedName>
</protein>
<dbReference type="RefSeq" id="WP_176431133.1">
    <property type="nucleotide sequence ID" value="NZ_FZOJ01000001.1"/>
</dbReference>
<keyword evidence="1" id="KW-0812">Transmembrane</keyword>
<accession>A0A239A8L0</accession>
<reference evidence="2 3" key="1">
    <citation type="submission" date="2017-06" db="EMBL/GenBank/DDBJ databases">
        <authorList>
            <person name="Kim H.J."/>
            <person name="Triplett B.A."/>
        </authorList>
    </citation>
    <scope>NUCLEOTIDE SEQUENCE [LARGE SCALE GENOMIC DNA]</scope>
    <source>
        <strain evidence="2 3">SCA</strain>
    </source>
</reference>
<sequence>METRNHFEEKLTIKELKRQQYYFIYEAIMSIIEFSLLVGCFFGLLMLLFEAYNL</sequence>
<gene>
    <name evidence="2" type="ORF">SAMN05446037_1001374</name>
</gene>
<evidence type="ECO:0000256" key="1">
    <source>
        <dbReference type="SAM" id="Phobius"/>
    </source>
</evidence>
<name>A0A239A8L0_9FIRM</name>
<keyword evidence="1" id="KW-1133">Transmembrane helix</keyword>
<evidence type="ECO:0000313" key="3">
    <source>
        <dbReference type="Proteomes" id="UP000198304"/>
    </source>
</evidence>
<keyword evidence="3" id="KW-1185">Reference proteome</keyword>
<dbReference type="AlphaFoldDB" id="A0A239A8L0"/>
<feature type="transmembrane region" description="Helical" evidence="1">
    <location>
        <begin position="21"/>
        <end position="49"/>
    </location>
</feature>
<dbReference type="EMBL" id="FZOJ01000001">
    <property type="protein sequence ID" value="SNR91213.1"/>
    <property type="molecule type" value="Genomic_DNA"/>
</dbReference>
<evidence type="ECO:0000313" key="2">
    <source>
        <dbReference type="EMBL" id="SNR91213.1"/>
    </source>
</evidence>
<proteinExistence type="predicted"/>
<organism evidence="2 3">
    <name type="scientific">Anaerovirgula multivorans</name>
    <dbReference type="NCBI Taxonomy" id="312168"/>
    <lineage>
        <taxon>Bacteria</taxon>
        <taxon>Bacillati</taxon>
        <taxon>Bacillota</taxon>
        <taxon>Clostridia</taxon>
        <taxon>Peptostreptococcales</taxon>
        <taxon>Natronincolaceae</taxon>
        <taxon>Anaerovirgula</taxon>
    </lineage>
</organism>
<keyword evidence="1" id="KW-0472">Membrane</keyword>
<dbReference type="Proteomes" id="UP000198304">
    <property type="component" value="Unassembled WGS sequence"/>
</dbReference>